<dbReference type="InterPro" id="IPR006186">
    <property type="entry name" value="Ser/Thr-sp_prot-phosphatase"/>
</dbReference>
<sequence length="414" mass="46252">MVSKVPQPGPAKLTASASLDEWLEQAKKNKYLPEKVMKQLFELCKELLMEESNVQPVTTPVTVCGDIHGQFYDLLELFRVAGGMPGEEPPLQSNSSRRKSISLQDIEPPTEITDPKLKKKMKIKPITEGSSFKETNSGLSSLVTSDEEDDLDDEERGRNRTASKSKGESREGDQGLPGNQNYIFMGDFVDRGYFSLETLTLLLCLKARYPDRITLIRGNHESRQITQVYGFYEECQQKYGNASVWKAACQVFDFLPLAALVDGKVLCVHGGLSPEIRTLDQIRVVARAQEIPHEGAFCDLVWSDPEDIGTWAVSPRGAGWLFGDKVATEFNHVNGIELIARAHQLVNEGFKWHFDDKSVVTVWSAPNYCYRCGNVASIMNIGEDLVPKFNIFSAVDSSMRAVPAATGRRNDYFL</sequence>
<comment type="similarity">
    <text evidence="6">Belongs to the PPP phosphatase family.</text>
</comment>
<dbReference type="InterPro" id="IPR004843">
    <property type="entry name" value="Calcineurin-like_PHP"/>
</dbReference>
<dbReference type="AlphaFoldDB" id="A0A8H3EBK9"/>
<proteinExistence type="inferred from homology"/>
<dbReference type="PANTHER" id="PTHR45619">
    <property type="entry name" value="SERINE/THREONINE-PROTEIN PHOSPHATASE PP2A-RELATED"/>
    <property type="match status" value="1"/>
</dbReference>
<protein>
    <recommendedName>
        <fullName evidence="6">Serine/threonine-protein phosphatase</fullName>
        <ecNumber evidence="6">3.1.3.16</ecNumber>
    </recommendedName>
</protein>
<comment type="caution">
    <text evidence="9">The sequence shown here is derived from an EMBL/GenBank/DDBJ whole genome shotgun (WGS) entry which is preliminary data.</text>
</comment>
<keyword evidence="2 6" id="KW-0378">Hydrolase</keyword>
<feature type="domain" description="Serine/threonine specific protein phosphatases" evidence="8">
    <location>
        <begin position="216"/>
        <end position="221"/>
    </location>
</feature>
<evidence type="ECO:0000256" key="6">
    <source>
        <dbReference type="RuleBase" id="RU004273"/>
    </source>
</evidence>
<evidence type="ECO:0000256" key="2">
    <source>
        <dbReference type="ARBA" id="ARBA00022801"/>
    </source>
</evidence>
<evidence type="ECO:0000256" key="5">
    <source>
        <dbReference type="PIRSR" id="PIRSR033096-1"/>
    </source>
</evidence>
<dbReference type="Pfam" id="PF00149">
    <property type="entry name" value="Metallophos"/>
    <property type="match status" value="1"/>
</dbReference>
<dbReference type="GO" id="GO:0004722">
    <property type="term" value="F:protein serine/threonine phosphatase activity"/>
    <property type="evidence" value="ECO:0007669"/>
    <property type="project" value="UniProtKB-EC"/>
</dbReference>
<dbReference type="PRINTS" id="PR00114">
    <property type="entry name" value="STPHPHTASE"/>
</dbReference>
<dbReference type="Gene3D" id="3.60.21.10">
    <property type="match status" value="2"/>
</dbReference>
<dbReference type="EMBL" id="CAJPDQ010000001">
    <property type="protein sequence ID" value="CAF9903484.1"/>
    <property type="molecule type" value="Genomic_DNA"/>
</dbReference>
<feature type="region of interest" description="Disordered" evidence="7">
    <location>
        <begin position="85"/>
        <end position="178"/>
    </location>
</feature>
<dbReference type="PROSITE" id="PS00125">
    <property type="entry name" value="SER_THR_PHOSPHATASE"/>
    <property type="match status" value="1"/>
</dbReference>
<feature type="compositionally biased region" description="Polar residues" evidence="7">
    <location>
        <begin position="128"/>
        <end position="144"/>
    </location>
</feature>
<reference evidence="9" key="1">
    <citation type="submission" date="2021-03" db="EMBL/GenBank/DDBJ databases">
        <authorList>
            <person name="Tagirdzhanova G."/>
        </authorList>
    </citation>
    <scope>NUCLEOTIDE SEQUENCE</scope>
</reference>
<comment type="catalytic activity">
    <reaction evidence="4 6">
        <text>O-phospho-L-threonyl-[protein] + H2O = L-threonyl-[protein] + phosphate</text>
        <dbReference type="Rhea" id="RHEA:47004"/>
        <dbReference type="Rhea" id="RHEA-COMP:11060"/>
        <dbReference type="Rhea" id="RHEA-COMP:11605"/>
        <dbReference type="ChEBI" id="CHEBI:15377"/>
        <dbReference type="ChEBI" id="CHEBI:30013"/>
        <dbReference type="ChEBI" id="CHEBI:43474"/>
        <dbReference type="ChEBI" id="CHEBI:61977"/>
        <dbReference type="EC" id="3.1.3.16"/>
    </reaction>
</comment>
<feature type="compositionally biased region" description="Acidic residues" evidence="7">
    <location>
        <begin position="145"/>
        <end position="154"/>
    </location>
</feature>
<evidence type="ECO:0000256" key="3">
    <source>
        <dbReference type="ARBA" id="ARBA00023211"/>
    </source>
</evidence>
<accession>A0A8H3EBK9</accession>
<name>A0A8H3EBK9_9LECA</name>
<dbReference type="Proteomes" id="UP000664169">
    <property type="component" value="Unassembled WGS sequence"/>
</dbReference>
<dbReference type="PIRSF" id="PIRSF033096">
    <property type="entry name" value="PPPtase_5"/>
    <property type="match status" value="1"/>
</dbReference>
<keyword evidence="10" id="KW-1185">Reference proteome</keyword>
<gene>
    <name evidence="9" type="ORF">GOMPHAMPRED_000300</name>
</gene>
<evidence type="ECO:0000259" key="8">
    <source>
        <dbReference type="PROSITE" id="PS00125"/>
    </source>
</evidence>
<dbReference type="OrthoDB" id="1930084at2759"/>
<organism evidence="9 10">
    <name type="scientific">Gomphillus americanus</name>
    <dbReference type="NCBI Taxonomy" id="1940652"/>
    <lineage>
        <taxon>Eukaryota</taxon>
        <taxon>Fungi</taxon>
        <taxon>Dikarya</taxon>
        <taxon>Ascomycota</taxon>
        <taxon>Pezizomycotina</taxon>
        <taxon>Lecanoromycetes</taxon>
        <taxon>OSLEUM clade</taxon>
        <taxon>Ostropomycetidae</taxon>
        <taxon>Ostropales</taxon>
        <taxon>Graphidaceae</taxon>
        <taxon>Gomphilloideae</taxon>
        <taxon>Gomphillus</taxon>
    </lineage>
</organism>
<dbReference type="CDD" id="cd07415">
    <property type="entry name" value="MPP_PP2A_PP4_PP6"/>
    <property type="match status" value="1"/>
</dbReference>
<dbReference type="GO" id="GO:0046872">
    <property type="term" value="F:metal ion binding"/>
    <property type="evidence" value="ECO:0007669"/>
    <property type="project" value="UniProtKB-KW"/>
</dbReference>
<dbReference type="SUPFAM" id="SSF56300">
    <property type="entry name" value="Metallo-dependent phosphatases"/>
    <property type="match status" value="1"/>
</dbReference>
<dbReference type="InterPro" id="IPR029052">
    <property type="entry name" value="Metallo-depent_PP-like"/>
</dbReference>
<keyword evidence="1" id="KW-0479">Metal-binding</keyword>
<feature type="active site" description="Proton donor/acceptor" evidence="5">
    <location>
        <position position="220"/>
    </location>
</feature>
<evidence type="ECO:0000313" key="10">
    <source>
        <dbReference type="Proteomes" id="UP000664169"/>
    </source>
</evidence>
<dbReference type="SMART" id="SM00156">
    <property type="entry name" value="PP2Ac"/>
    <property type="match status" value="1"/>
</dbReference>
<dbReference type="InterPro" id="IPR047129">
    <property type="entry name" value="PPA2-like"/>
</dbReference>
<evidence type="ECO:0000313" key="9">
    <source>
        <dbReference type="EMBL" id="CAF9903484.1"/>
    </source>
</evidence>
<evidence type="ECO:0000256" key="7">
    <source>
        <dbReference type="SAM" id="MobiDB-lite"/>
    </source>
</evidence>
<dbReference type="EC" id="3.1.3.16" evidence="6"/>
<evidence type="ECO:0000256" key="1">
    <source>
        <dbReference type="ARBA" id="ARBA00022723"/>
    </source>
</evidence>
<evidence type="ECO:0000256" key="4">
    <source>
        <dbReference type="ARBA" id="ARBA00048336"/>
    </source>
</evidence>
<keyword evidence="3" id="KW-0464">Manganese</keyword>